<dbReference type="AlphaFoldDB" id="A0A9W8M9G4"/>
<proteinExistence type="predicted"/>
<name>A0A9W8M9G4_9AGAR</name>
<evidence type="ECO:0000313" key="2">
    <source>
        <dbReference type="Proteomes" id="UP001140091"/>
    </source>
</evidence>
<evidence type="ECO:0000313" key="1">
    <source>
        <dbReference type="EMBL" id="KAJ2921652.1"/>
    </source>
</evidence>
<reference evidence="1" key="1">
    <citation type="submission" date="2022-06" db="EMBL/GenBank/DDBJ databases">
        <title>Genome Sequence of Candolleomyces eurysporus.</title>
        <authorList>
            <person name="Buettner E."/>
        </authorList>
    </citation>
    <scope>NUCLEOTIDE SEQUENCE</scope>
    <source>
        <strain evidence="1">VTCC 930004</strain>
    </source>
</reference>
<dbReference type="Proteomes" id="UP001140091">
    <property type="component" value="Unassembled WGS sequence"/>
</dbReference>
<protein>
    <submittedName>
        <fullName evidence="1">Uncharacterized protein</fullName>
    </submittedName>
</protein>
<comment type="caution">
    <text evidence="1">The sequence shown here is derived from an EMBL/GenBank/DDBJ whole genome shotgun (WGS) entry which is preliminary data.</text>
</comment>
<keyword evidence="2" id="KW-1185">Reference proteome</keyword>
<dbReference type="EMBL" id="JANBPK010001566">
    <property type="protein sequence ID" value="KAJ2921652.1"/>
    <property type="molecule type" value="Genomic_DNA"/>
</dbReference>
<sequence length="139" mass="15640">MRNVGNHHKAVDRVHLLREVCNKGIYLFSRHSRIKQHLLVKNGQLILARPKCGSDRAEIIVFTPNPNRDVKLLSGHVEEMSGVGNQELNIGTVGGDPVCIRKDVIDGIEEMKSGWRVFLDIEIVTGMEGKLFRPFDGEK</sequence>
<gene>
    <name evidence="1" type="ORF">H1R20_g15439</name>
</gene>
<feature type="non-terminal residue" evidence="1">
    <location>
        <position position="139"/>
    </location>
</feature>
<accession>A0A9W8M9G4</accession>
<organism evidence="1 2">
    <name type="scientific">Candolleomyces eurysporus</name>
    <dbReference type="NCBI Taxonomy" id="2828524"/>
    <lineage>
        <taxon>Eukaryota</taxon>
        <taxon>Fungi</taxon>
        <taxon>Dikarya</taxon>
        <taxon>Basidiomycota</taxon>
        <taxon>Agaricomycotina</taxon>
        <taxon>Agaricomycetes</taxon>
        <taxon>Agaricomycetidae</taxon>
        <taxon>Agaricales</taxon>
        <taxon>Agaricineae</taxon>
        <taxon>Psathyrellaceae</taxon>
        <taxon>Candolleomyces</taxon>
    </lineage>
</organism>